<evidence type="ECO:0000256" key="12">
    <source>
        <dbReference type="PROSITE-ProRule" id="PRU00290"/>
    </source>
</evidence>
<accession>A0A9K3GIS8</accession>
<dbReference type="SMART" id="SM01270">
    <property type="entry name" value="Longin"/>
    <property type="match status" value="1"/>
</dbReference>
<dbReference type="PANTHER" id="PTHR45837">
    <property type="entry name" value="VESICLE-TRAFFICKING PROTEIN SEC22B"/>
    <property type="match status" value="1"/>
</dbReference>
<evidence type="ECO:0000256" key="13">
    <source>
        <dbReference type="SAM" id="Phobius"/>
    </source>
</evidence>
<dbReference type="SUPFAM" id="SSF58038">
    <property type="entry name" value="SNARE fusion complex"/>
    <property type="match status" value="1"/>
</dbReference>
<feature type="transmembrane region" description="Helical" evidence="13">
    <location>
        <begin position="143"/>
        <end position="161"/>
    </location>
</feature>
<dbReference type="GO" id="GO:0000139">
    <property type="term" value="C:Golgi membrane"/>
    <property type="evidence" value="ECO:0007669"/>
    <property type="project" value="UniProtKB-SubCell"/>
</dbReference>
<evidence type="ECO:0000313" key="16">
    <source>
        <dbReference type="EMBL" id="GIQ83726.1"/>
    </source>
</evidence>
<keyword evidence="8 13" id="KW-1133">Transmembrane helix</keyword>
<dbReference type="AlphaFoldDB" id="A0A9K3GIS8"/>
<dbReference type="InterPro" id="IPR011012">
    <property type="entry name" value="Longin-like_dom_sf"/>
</dbReference>
<dbReference type="GO" id="GO:0005484">
    <property type="term" value="F:SNAP receptor activity"/>
    <property type="evidence" value="ECO:0007669"/>
    <property type="project" value="InterPro"/>
</dbReference>
<keyword evidence="10 12" id="KW-0175">Coiled coil</keyword>
<dbReference type="PROSITE" id="PS50892">
    <property type="entry name" value="V_SNARE"/>
    <property type="match status" value="1"/>
</dbReference>
<dbReference type="InterPro" id="IPR010908">
    <property type="entry name" value="Longin_dom"/>
</dbReference>
<evidence type="ECO:0000256" key="6">
    <source>
        <dbReference type="ARBA" id="ARBA00022824"/>
    </source>
</evidence>
<dbReference type="Pfam" id="PF13774">
    <property type="entry name" value="Longin"/>
    <property type="match status" value="1"/>
</dbReference>
<dbReference type="OrthoDB" id="1719357at2759"/>
<dbReference type="GO" id="GO:0005789">
    <property type="term" value="C:endoplasmic reticulum membrane"/>
    <property type="evidence" value="ECO:0007669"/>
    <property type="project" value="UniProtKB-SubCell"/>
</dbReference>
<evidence type="ECO:0000256" key="10">
    <source>
        <dbReference type="ARBA" id="ARBA00023054"/>
    </source>
</evidence>
<dbReference type="CDD" id="cd14824">
    <property type="entry name" value="Longin"/>
    <property type="match status" value="1"/>
</dbReference>
<organism evidence="16 17">
    <name type="scientific">Kipferlia bialata</name>
    <dbReference type="NCBI Taxonomy" id="797122"/>
    <lineage>
        <taxon>Eukaryota</taxon>
        <taxon>Metamonada</taxon>
        <taxon>Carpediemonas-like organisms</taxon>
        <taxon>Kipferlia</taxon>
    </lineage>
</organism>
<keyword evidence="17" id="KW-1185">Reference proteome</keyword>
<dbReference type="InterPro" id="IPR042855">
    <property type="entry name" value="V_SNARE_CC"/>
</dbReference>
<evidence type="ECO:0000256" key="2">
    <source>
        <dbReference type="ARBA" id="ARBA00004394"/>
    </source>
</evidence>
<comment type="similarity">
    <text evidence="3">Belongs to the synaptobrevin family.</text>
</comment>
<evidence type="ECO:0000256" key="7">
    <source>
        <dbReference type="ARBA" id="ARBA00022927"/>
    </source>
</evidence>
<keyword evidence="5 13" id="KW-0812">Transmembrane</keyword>
<comment type="caution">
    <text evidence="16">The sequence shown here is derived from an EMBL/GenBank/DDBJ whole genome shotgun (WGS) entry which is preliminary data.</text>
</comment>
<dbReference type="GO" id="GO:0015031">
    <property type="term" value="P:protein transport"/>
    <property type="evidence" value="ECO:0007669"/>
    <property type="project" value="UniProtKB-KW"/>
</dbReference>
<evidence type="ECO:0000313" key="17">
    <source>
        <dbReference type="Proteomes" id="UP000265618"/>
    </source>
</evidence>
<dbReference type="GO" id="GO:0006888">
    <property type="term" value="P:endoplasmic reticulum to Golgi vesicle-mediated transport"/>
    <property type="evidence" value="ECO:0007669"/>
    <property type="project" value="InterPro"/>
</dbReference>
<protein>
    <submittedName>
        <fullName evidence="16">Uncharacterized protein</fullName>
    </submittedName>
</protein>
<keyword evidence="9" id="KW-0333">Golgi apparatus</keyword>
<dbReference type="GO" id="GO:0006890">
    <property type="term" value="P:retrograde vesicle-mediated transport, Golgi to endoplasmic reticulum"/>
    <property type="evidence" value="ECO:0007669"/>
    <property type="project" value="InterPro"/>
</dbReference>
<gene>
    <name evidence="16" type="ORF">KIPB_005086</name>
</gene>
<evidence type="ECO:0000259" key="15">
    <source>
        <dbReference type="PROSITE" id="PS50892"/>
    </source>
</evidence>
<keyword evidence="4" id="KW-0813">Transport</keyword>
<evidence type="ECO:0000256" key="5">
    <source>
        <dbReference type="ARBA" id="ARBA00022692"/>
    </source>
</evidence>
<dbReference type="Gene3D" id="1.20.5.110">
    <property type="match status" value="1"/>
</dbReference>
<proteinExistence type="inferred from homology"/>
<sequence>MYFHYAIYNKVIYLTLCPKSYPRALAFKFLEDVRDSFETEHGGEVATANKPYQFVQFYDTIDDIANNYPVSNREQTQGQLEALSEELQSVQRVMVSNLSDILGRGEVIGEVSNMSQHLVESSAKFADQARALDLHALWREWKTVVIIVAAFLLFVMLRYFVF</sequence>
<evidence type="ECO:0000256" key="4">
    <source>
        <dbReference type="ARBA" id="ARBA00022448"/>
    </source>
</evidence>
<comment type="subcellular location">
    <subcellularLocation>
        <location evidence="1">Endoplasmic reticulum membrane</location>
        <topology evidence="1">Single-pass type IV membrane protein</topology>
    </subcellularLocation>
    <subcellularLocation>
        <location evidence="2">Golgi apparatus membrane</location>
    </subcellularLocation>
</comment>
<keyword evidence="7" id="KW-0653">Protein transport</keyword>
<dbReference type="Pfam" id="PF00957">
    <property type="entry name" value="Synaptobrevin"/>
    <property type="match status" value="1"/>
</dbReference>
<keyword evidence="6" id="KW-0256">Endoplasmic reticulum</keyword>
<dbReference type="EMBL" id="BDIP01001154">
    <property type="protein sequence ID" value="GIQ83726.1"/>
    <property type="molecule type" value="Genomic_DNA"/>
</dbReference>
<reference evidence="16 17" key="1">
    <citation type="journal article" date="2018" name="PLoS ONE">
        <title>The draft genome of Kipferlia bialata reveals reductive genome evolution in fornicate parasites.</title>
        <authorList>
            <person name="Tanifuji G."/>
            <person name="Takabayashi S."/>
            <person name="Kume K."/>
            <person name="Takagi M."/>
            <person name="Nakayama T."/>
            <person name="Kamikawa R."/>
            <person name="Inagaki Y."/>
            <person name="Hashimoto T."/>
        </authorList>
    </citation>
    <scope>NUCLEOTIDE SEQUENCE [LARGE SCALE GENOMIC DNA]</scope>
    <source>
        <strain evidence="16">NY0173</strain>
    </source>
</reference>
<evidence type="ECO:0000256" key="8">
    <source>
        <dbReference type="ARBA" id="ARBA00022989"/>
    </source>
</evidence>
<keyword evidence="11 13" id="KW-0472">Membrane</keyword>
<evidence type="ECO:0000256" key="9">
    <source>
        <dbReference type="ARBA" id="ARBA00023034"/>
    </source>
</evidence>
<dbReference type="SUPFAM" id="SSF64356">
    <property type="entry name" value="SNARE-like"/>
    <property type="match status" value="1"/>
</dbReference>
<feature type="domain" description="V-SNARE coiled-coil homology" evidence="15">
    <location>
        <begin position="79"/>
        <end position="139"/>
    </location>
</feature>
<name>A0A9K3GIS8_9EUKA</name>
<dbReference type="InterPro" id="IPR044565">
    <property type="entry name" value="Sec22"/>
</dbReference>
<dbReference type="Proteomes" id="UP000265618">
    <property type="component" value="Unassembled WGS sequence"/>
</dbReference>
<evidence type="ECO:0000256" key="11">
    <source>
        <dbReference type="ARBA" id="ARBA00023136"/>
    </source>
</evidence>
<evidence type="ECO:0000256" key="3">
    <source>
        <dbReference type="ARBA" id="ARBA00008025"/>
    </source>
</evidence>
<dbReference type="PROSITE" id="PS50859">
    <property type="entry name" value="LONGIN"/>
    <property type="match status" value="1"/>
</dbReference>
<feature type="domain" description="Longin" evidence="14">
    <location>
        <begin position="1"/>
        <end position="62"/>
    </location>
</feature>
<evidence type="ECO:0000256" key="1">
    <source>
        <dbReference type="ARBA" id="ARBA00004163"/>
    </source>
</evidence>
<dbReference type="Gene3D" id="3.30.450.50">
    <property type="entry name" value="Longin domain"/>
    <property type="match status" value="1"/>
</dbReference>
<evidence type="ECO:0000259" key="14">
    <source>
        <dbReference type="PROSITE" id="PS50859"/>
    </source>
</evidence>